<keyword evidence="2" id="KW-0436">Ligase</keyword>
<protein>
    <submittedName>
        <fullName evidence="2">ATP-dependent DNA ligase</fullName>
    </submittedName>
</protein>
<reference evidence="2" key="1">
    <citation type="journal article" date="2020" name="mSystems">
        <title>Genome- and Community-Level Interaction Insights into Carbon Utilization and Element Cycling Functions of Hydrothermarchaeota in Hydrothermal Sediment.</title>
        <authorList>
            <person name="Zhou Z."/>
            <person name="Liu Y."/>
            <person name="Xu W."/>
            <person name="Pan J."/>
            <person name="Luo Z.H."/>
            <person name="Li M."/>
        </authorList>
    </citation>
    <scope>NUCLEOTIDE SEQUENCE [LARGE SCALE GENOMIC DNA]</scope>
    <source>
        <strain evidence="2">SpSt-747</strain>
    </source>
</reference>
<comment type="caution">
    <text evidence="2">The sequence shown here is derived from an EMBL/GenBank/DDBJ whole genome shotgun (WGS) entry which is preliminary data.</text>
</comment>
<gene>
    <name evidence="2" type="ORF">ENV30_08300</name>
</gene>
<evidence type="ECO:0000259" key="1">
    <source>
        <dbReference type="Pfam" id="PF13298"/>
    </source>
</evidence>
<accession>A0A7V4DEZ2</accession>
<evidence type="ECO:0000313" key="2">
    <source>
        <dbReference type="EMBL" id="HGI31287.1"/>
    </source>
</evidence>
<dbReference type="EMBL" id="DTFV01000118">
    <property type="protein sequence ID" value="HGI31287.1"/>
    <property type="molecule type" value="Genomic_DNA"/>
</dbReference>
<dbReference type="PANTHER" id="PTHR39465">
    <property type="entry name" value="DNA LIGASE D, 3'-PHOSPHOESTERASE DOMAIN"/>
    <property type="match status" value="1"/>
</dbReference>
<dbReference type="AlphaFoldDB" id="A0A7V4DEZ2"/>
<name>A0A7V4DEZ2_9BACT</name>
<sequence>MPRFVIHEHWASHHHCDLRLERGGVLRSFAIPKGIPQMSGERRLAIPVEDHPLSYADFEGEIPEGYGRGIVRIWDEGNSEVEKWTDGETLVRFLGRRIQEPYALIRFWKGNWLFTRRKEEDHES</sequence>
<dbReference type="GO" id="GO:0016874">
    <property type="term" value="F:ligase activity"/>
    <property type="evidence" value="ECO:0007669"/>
    <property type="project" value="UniProtKB-KW"/>
</dbReference>
<proteinExistence type="predicted"/>
<dbReference type="PANTHER" id="PTHR39465:SF1">
    <property type="entry name" value="DNA LIGASE D 3'-PHOSPHOESTERASE DOMAIN-CONTAINING PROTEIN"/>
    <property type="match status" value="1"/>
</dbReference>
<dbReference type="Pfam" id="PF13298">
    <property type="entry name" value="LigD_N"/>
    <property type="match status" value="1"/>
</dbReference>
<feature type="domain" description="DNA ligase D 3'-phosphoesterase" evidence="1">
    <location>
        <begin position="7"/>
        <end position="106"/>
    </location>
</feature>
<dbReference type="InterPro" id="IPR014144">
    <property type="entry name" value="LigD_PE_domain"/>
</dbReference>
<organism evidence="2">
    <name type="scientific">Candidatus Caldatribacterium californiense</name>
    <dbReference type="NCBI Taxonomy" id="1454726"/>
    <lineage>
        <taxon>Bacteria</taxon>
        <taxon>Pseudomonadati</taxon>
        <taxon>Atribacterota</taxon>
        <taxon>Atribacteria</taxon>
        <taxon>Atribacterales</taxon>
        <taxon>Candidatus Caldatribacteriaceae</taxon>
        <taxon>Candidatus Caldatribacterium</taxon>
    </lineage>
</organism>